<dbReference type="EMBL" id="MT162466">
    <property type="protein sequence ID" value="QIN96677.1"/>
    <property type="molecule type" value="Genomic_DNA"/>
</dbReference>
<dbReference type="GeneID" id="77945211"/>
<accession>A0A6G8R5I5</accession>
<protein>
    <submittedName>
        <fullName evidence="1">Uncharacterized protein</fullName>
    </submittedName>
</protein>
<dbReference type="KEGG" id="vg:77945211"/>
<dbReference type="RefSeq" id="YP_010669057.1">
    <property type="nucleotide sequence ID" value="NC_070959.1"/>
</dbReference>
<keyword evidence="2" id="KW-1185">Reference proteome</keyword>
<evidence type="ECO:0000313" key="2">
    <source>
        <dbReference type="Proteomes" id="UP000502617"/>
    </source>
</evidence>
<evidence type="ECO:0000313" key="1">
    <source>
        <dbReference type="EMBL" id="QIN96677.1"/>
    </source>
</evidence>
<dbReference type="Proteomes" id="UP000502617">
    <property type="component" value="Segment"/>
</dbReference>
<name>A0A6G8R5I5_9CAUD</name>
<organism evidence="1 2">
    <name type="scientific">Synechococcus phage S-N03</name>
    <dbReference type="NCBI Taxonomy" id="2718943"/>
    <lineage>
        <taxon>Viruses</taxon>
        <taxon>Duplodnaviria</taxon>
        <taxon>Heunggongvirae</taxon>
        <taxon>Uroviricota</taxon>
        <taxon>Caudoviricetes</taxon>
        <taxon>Pantevenvirales</taxon>
        <taxon>Kyanoviridae</taxon>
        <taxon>Huanghaivirus</taxon>
        <taxon>Huanghaivirus snothree</taxon>
    </lineage>
</organism>
<proteinExistence type="predicted"/>
<reference evidence="1 2" key="1">
    <citation type="submission" date="2020-03" db="EMBL/GenBank/DDBJ databases">
        <title>The Isolation and Genome Sequence of a Novel Cyanophage S-N03 from the Huanghai Sea, China.</title>
        <authorList>
            <person name="Jiang T."/>
        </authorList>
    </citation>
    <scope>NUCLEOTIDE SEQUENCE [LARGE SCALE GENOMIC DNA]</scope>
</reference>
<sequence length="68" mass="7772">MLTPQQKEELLREIVGTEAEDQWGEVWTIVSTSSKTGGPIIQLWNRETGHRKYVSGSAFRNMTSVRSY</sequence>